<dbReference type="SUPFAM" id="SSF46689">
    <property type="entry name" value="Homeodomain-like"/>
    <property type="match status" value="1"/>
</dbReference>
<dbReference type="Gene3D" id="1.10.10.60">
    <property type="entry name" value="Homeodomain-like"/>
    <property type="match status" value="1"/>
</dbReference>
<name>A0ABP8AGH3_9MICO</name>
<dbReference type="Pfam" id="PF00440">
    <property type="entry name" value="TetR_N"/>
    <property type="match status" value="1"/>
</dbReference>
<evidence type="ECO:0000259" key="5">
    <source>
        <dbReference type="Pfam" id="PF16925"/>
    </source>
</evidence>
<keyword evidence="3" id="KW-0804">Transcription</keyword>
<evidence type="ECO:0000313" key="7">
    <source>
        <dbReference type="Proteomes" id="UP001500213"/>
    </source>
</evidence>
<evidence type="ECO:0000256" key="2">
    <source>
        <dbReference type="ARBA" id="ARBA00023125"/>
    </source>
</evidence>
<dbReference type="PROSITE" id="PS01081">
    <property type="entry name" value="HTH_TETR_1"/>
    <property type="match status" value="1"/>
</dbReference>
<evidence type="ECO:0000259" key="4">
    <source>
        <dbReference type="Pfam" id="PF00440"/>
    </source>
</evidence>
<dbReference type="PANTHER" id="PTHR47506:SF1">
    <property type="entry name" value="HTH-TYPE TRANSCRIPTIONAL REGULATOR YJDC"/>
    <property type="match status" value="1"/>
</dbReference>
<organism evidence="6 7">
    <name type="scientific">Gryllotalpicola kribbensis</name>
    <dbReference type="NCBI Taxonomy" id="993084"/>
    <lineage>
        <taxon>Bacteria</taxon>
        <taxon>Bacillati</taxon>
        <taxon>Actinomycetota</taxon>
        <taxon>Actinomycetes</taxon>
        <taxon>Micrococcales</taxon>
        <taxon>Microbacteriaceae</taxon>
        <taxon>Gryllotalpicola</taxon>
    </lineage>
</organism>
<evidence type="ECO:0000256" key="3">
    <source>
        <dbReference type="ARBA" id="ARBA00023163"/>
    </source>
</evidence>
<dbReference type="SUPFAM" id="SSF48498">
    <property type="entry name" value="Tetracyclin repressor-like, C-terminal domain"/>
    <property type="match status" value="1"/>
</dbReference>
<evidence type="ECO:0000313" key="6">
    <source>
        <dbReference type="EMBL" id="GAA4183503.1"/>
    </source>
</evidence>
<evidence type="ECO:0000256" key="1">
    <source>
        <dbReference type="ARBA" id="ARBA00023015"/>
    </source>
</evidence>
<dbReference type="InterPro" id="IPR036271">
    <property type="entry name" value="Tet_transcr_reg_TetR-rel_C_sf"/>
</dbReference>
<gene>
    <name evidence="6" type="ORF">GCM10022288_02870</name>
</gene>
<keyword evidence="1" id="KW-0805">Transcription regulation</keyword>
<dbReference type="InterPro" id="IPR009057">
    <property type="entry name" value="Homeodomain-like_sf"/>
</dbReference>
<sequence>MPRTGRPRAFDTAAALRRARDIFWNAGYGGTSIQDLVDGLAVERGSLYAAFGDKRRLYLQAVQLYWSEYEAQLTEALGSVPLLPALREVLVLPAQLGAIATEPGSPHGCMMGNTVVELVPQDPEATALAHDSFTRFRSLVEDALREAQKRGEVSDAAPADVQAQLLLTLAQGTSLLSRSDADSERAIAAIDLALDGLRAVPAERRASGVRRR</sequence>
<reference evidence="7" key="1">
    <citation type="journal article" date="2019" name="Int. J. Syst. Evol. Microbiol.">
        <title>The Global Catalogue of Microorganisms (GCM) 10K type strain sequencing project: providing services to taxonomists for standard genome sequencing and annotation.</title>
        <authorList>
            <consortium name="The Broad Institute Genomics Platform"/>
            <consortium name="The Broad Institute Genome Sequencing Center for Infectious Disease"/>
            <person name="Wu L."/>
            <person name="Ma J."/>
        </authorList>
    </citation>
    <scope>NUCLEOTIDE SEQUENCE [LARGE SCALE GENOMIC DNA]</scope>
    <source>
        <strain evidence="7">JCM 17593</strain>
    </source>
</reference>
<dbReference type="Gene3D" id="1.10.357.10">
    <property type="entry name" value="Tetracycline Repressor, domain 2"/>
    <property type="match status" value="1"/>
</dbReference>
<feature type="domain" description="Tetracyclin repressor-like C-terminal" evidence="5">
    <location>
        <begin position="95"/>
        <end position="186"/>
    </location>
</feature>
<dbReference type="EMBL" id="BAABBX010000002">
    <property type="protein sequence ID" value="GAA4183503.1"/>
    <property type="molecule type" value="Genomic_DNA"/>
</dbReference>
<dbReference type="Proteomes" id="UP001500213">
    <property type="component" value="Unassembled WGS sequence"/>
</dbReference>
<accession>A0ABP8AGH3</accession>
<dbReference type="RefSeq" id="WP_344773050.1">
    <property type="nucleotide sequence ID" value="NZ_BAABBX010000002.1"/>
</dbReference>
<keyword evidence="2" id="KW-0238">DNA-binding</keyword>
<dbReference type="InterPro" id="IPR011075">
    <property type="entry name" value="TetR_C"/>
</dbReference>
<keyword evidence="7" id="KW-1185">Reference proteome</keyword>
<dbReference type="InterPro" id="IPR023772">
    <property type="entry name" value="DNA-bd_HTH_TetR-type_CS"/>
</dbReference>
<proteinExistence type="predicted"/>
<comment type="caution">
    <text evidence="6">The sequence shown here is derived from an EMBL/GenBank/DDBJ whole genome shotgun (WGS) entry which is preliminary data.</text>
</comment>
<dbReference type="PANTHER" id="PTHR47506">
    <property type="entry name" value="TRANSCRIPTIONAL REGULATORY PROTEIN"/>
    <property type="match status" value="1"/>
</dbReference>
<feature type="domain" description="HTH tetR-type" evidence="4">
    <location>
        <begin position="16"/>
        <end position="60"/>
    </location>
</feature>
<dbReference type="Pfam" id="PF16925">
    <property type="entry name" value="TetR_C_13"/>
    <property type="match status" value="1"/>
</dbReference>
<protein>
    <submittedName>
        <fullName evidence="6">TetR/AcrR family transcriptional regulator</fullName>
    </submittedName>
</protein>
<dbReference type="InterPro" id="IPR001647">
    <property type="entry name" value="HTH_TetR"/>
</dbReference>